<evidence type="ECO:0000256" key="5">
    <source>
        <dbReference type="SAM" id="Coils"/>
    </source>
</evidence>
<evidence type="ECO:0000313" key="8">
    <source>
        <dbReference type="EMBL" id="OIQ95855.1"/>
    </source>
</evidence>
<evidence type="ECO:0000256" key="1">
    <source>
        <dbReference type="ARBA" id="ARBA00022475"/>
    </source>
</evidence>
<keyword evidence="1" id="KW-1003">Cell membrane</keyword>
<organism evidence="8">
    <name type="scientific">mine drainage metagenome</name>
    <dbReference type="NCBI Taxonomy" id="410659"/>
    <lineage>
        <taxon>unclassified sequences</taxon>
        <taxon>metagenomes</taxon>
        <taxon>ecological metagenomes</taxon>
    </lineage>
</organism>
<dbReference type="PANTHER" id="PTHR41335:SF1">
    <property type="entry name" value="MEMBRANE PROTEIN"/>
    <property type="match status" value="1"/>
</dbReference>
<keyword evidence="2 6" id="KW-0812">Transmembrane</keyword>
<evidence type="ECO:0000256" key="6">
    <source>
        <dbReference type="SAM" id="Phobius"/>
    </source>
</evidence>
<proteinExistence type="predicted"/>
<dbReference type="InterPro" id="IPR010445">
    <property type="entry name" value="LapA_dom"/>
</dbReference>
<dbReference type="PANTHER" id="PTHR41335">
    <property type="entry name" value="MEMBRANE PROTEIN-RELATED"/>
    <property type="match status" value="1"/>
</dbReference>
<dbReference type="Pfam" id="PF06305">
    <property type="entry name" value="LapA_dom"/>
    <property type="match status" value="1"/>
</dbReference>
<evidence type="ECO:0000256" key="3">
    <source>
        <dbReference type="ARBA" id="ARBA00022989"/>
    </source>
</evidence>
<keyword evidence="4 6" id="KW-0472">Membrane</keyword>
<dbReference type="AlphaFoldDB" id="A0A1J5RV43"/>
<evidence type="ECO:0000259" key="7">
    <source>
        <dbReference type="Pfam" id="PF06305"/>
    </source>
</evidence>
<comment type="caution">
    <text evidence="8">The sequence shown here is derived from an EMBL/GenBank/DDBJ whole genome shotgun (WGS) entry which is preliminary data.</text>
</comment>
<accession>A0A1J5RV43</accession>
<feature type="coiled-coil region" evidence="5">
    <location>
        <begin position="69"/>
        <end position="96"/>
    </location>
</feature>
<evidence type="ECO:0000256" key="2">
    <source>
        <dbReference type="ARBA" id="ARBA00022692"/>
    </source>
</evidence>
<name>A0A1J5RV43_9ZZZZ</name>
<protein>
    <recommendedName>
        <fullName evidence="7">Lipopolysaccharide assembly protein A domain-containing protein</fullName>
    </recommendedName>
</protein>
<dbReference type="EMBL" id="MLJW01000159">
    <property type="protein sequence ID" value="OIQ95855.1"/>
    <property type="molecule type" value="Genomic_DNA"/>
</dbReference>
<reference evidence="8" key="1">
    <citation type="submission" date="2016-10" db="EMBL/GenBank/DDBJ databases">
        <title>Sequence of Gallionella enrichment culture.</title>
        <authorList>
            <person name="Poehlein A."/>
            <person name="Muehling M."/>
            <person name="Daniel R."/>
        </authorList>
    </citation>
    <scope>NUCLEOTIDE SEQUENCE</scope>
</reference>
<sequence>MQLLTIVAMLFGATSVMFALQNNVPVAVTFLLWHFDGSLALVLLIAMALGALIVALVSTPSTVRRQWTINRQRKHIEELERSCSEQKDRLAVLARASGEVAPPPQEQPHFVGLKQLIAGGPNDDKHTPPPSP</sequence>
<dbReference type="GO" id="GO:0005886">
    <property type="term" value="C:plasma membrane"/>
    <property type="evidence" value="ECO:0007669"/>
    <property type="project" value="InterPro"/>
</dbReference>
<gene>
    <name evidence="8" type="ORF">GALL_221970</name>
</gene>
<feature type="transmembrane region" description="Helical" evidence="6">
    <location>
        <begin position="35"/>
        <end position="57"/>
    </location>
</feature>
<feature type="domain" description="Lipopolysaccharide assembly protein A" evidence="7">
    <location>
        <begin position="21"/>
        <end position="81"/>
    </location>
</feature>
<keyword evidence="3 6" id="KW-1133">Transmembrane helix</keyword>
<keyword evidence="5" id="KW-0175">Coiled coil</keyword>
<evidence type="ECO:0000256" key="4">
    <source>
        <dbReference type="ARBA" id="ARBA00023136"/>
    </source>
</evidence>